<name>E6UYQ9_VARPE</name>
<dbReference type="PRINTS" id="PR00757">
    <property type="entry name" value="AMINEOXDASEF"/>
</dbReference>
<dbReference type="InterPro" id="IPR001613">
    <property type="entry name" value="Flavin_amine_oxidase"/>
</dbReference>
<dbReference type="GO" id="GO:0016491">
    <property type="term" value="F:oxidoreductase activity"/>
    <property type="evidence" value="ECO:0007669"/>
    <property type="project" value="UniProtKB-KW"/>
</dbReference>
<accession>E6UYQ9</accession>
<feature type="binding site" evidence="3">
    <location>
        <position position="15"/>
    </location>
    <ligand>
        <name>FAD</name>
        <dbReference type="ChEBI" id="CHEBI:57692"/>
    </ligand>
</feature>
<evidence type="ECO:0000256" key="1">
    <source>
        <dbReference type="ARBA" id="ARBA00001974"/>
    </source>
</evidence>
<dbReference type="RefSeq" id="WP_013544226.1">
    <property type="nucleotide sequence ID" value="NC_014931.1"/>
</dbReference>
<dbReference type="Gene3D" id="3.30.70.1990">
    <property type="match status" value="1"/>
</dbReference>
<dbReference type="AlphaFoldDB" id="E6UYQ9"/>
<dbReference type="SUPFAM" id="SSF51905">
    <property type="entry name" value="FAD/NAD(P)-binding domain"/>
    <property type="match status" value="1"/>
</dbReference>
<dbReference type="Pfam" id="PF01593">
    <property type="entry name" value="Amino_oxidase"/>
    <property type="match status" value="1"/>
</dbReference>
<feature type="binding site" evidence="3">
    <location>
        <position position="246"/>
    </location>
    <ligand>
        <name>FAD</name>
        <dbReference type="ChEBI" id="CHEBI:57692"/>
    </ligand>
</feature>
<dbReference type="Gene3D" id="3.50.50.60">
    <property type="entry name" value="FAD/NAD(P)-binding domain"/>
    <property type="match status" value="1"/>
</dbReference>
<dbReference type="Proteomes" id="UP000008917">
    <property type="component" value="Chromosome"/>
</dbReference>
<evidence type="ECO:0000313" key="5">
    <source>
        <dbReference type="EMBL" id="ADU40034.1"/>
    </source>
</evidence>
<protein>
    <submittedName>
        <fullName evidence="5">Amine oxidase</fullName>
    </submittedName>
</protein>
<dbReference type="PANTHER" id="PTHR42923">
    <property type="entry name" value="PROTOPORPHYRINOGEN OXIDASE"/>
    <property type="match status" value="1"/>
</dbReference>
<proteinExistence type="predicted"/>
<feature type="binding site" evidence="3">
    <location>
        <begin position="33"/>
        <end position="34"/>
    </location>
    <ligand>
        <name>FAD</name>
        <dbReference type="ChEBI" id="CHEBI:57692"/>
    </ligand>
</feature>
<organism evidence="5 6">
    <name type="scientific">Variovorax paradoxus (strain EPS)</name>
    <dbReference type="NCBI Taxonomy" id="595537"/>
    <lineage>
        <taxon>Bacteria</taxon>
        <taxon>Pseudomonadati</taxon>
        <taxon>Pseudomonadota</taxon>
        <taxon>Betaproteobacteria</taxon>
        <taxon>Burkholderiales</taxon>
        <taxon>Comamonadaceae</taxon>
        <taxon>Variovorax</taxon>
    </lineage>
</organism>
<dbReference type="PANTHER" id="PTHR42923:SF17">
    <property type="entry name" value="AMINE OXIDASE DOMAIN-CONTAINING PROTEIN"/>
    <property type="match status" value="1"/>
</dbReference>
<keyword evidence="2" id="KW-0560">Oxidoreductase</keyword>
<dbReference type="STRING" id="595537.Varpa_5882"/>
<dbReference type="InterPro" id="IPR050464">
    <property type="entry name" value="Zeta_carotene_desat/Oxidored"/>
</dbReference>
<evidence type="ECO:0000256" key="3">
    <source>
        <dbReference type="PIRSR" id="PIRSR601613-1"/>
    </source>
</evidence>
<dbReference type="HOGENOM" id="CLU_028123_1_0_4"/>
<reference evidence="6" key="1">
    <citation type="submission" date="2010-12" db="EMBL/GenBank/DDBJ databases">
        <title>Complete sequence of Variovorax paradoxus EPS.</title>
        <authorList>
            <consortium name="US DOE Joint Genome Institute"/>
            <person name="Lucas S."/>
            <person name="Copeland A."/>
            <person name="Lapidus A."/>
            <person name="Cheng J.-F."/>
            <person name="Goodwin L."/>
            <person name="Pitluck S."/>
            <person name="Teshima H."/>
            <person name="Detter J.C."/>
            <person name="Han C."/>
            <person name="Tapia R."/>
            <person name="Land M."/>
            <person name="Hauser L."/>
            <person name="Kyrpides N."/>
            <person name="Ivanova N."/>
            <person name="Ovchinnikova G."/>
            <person name="Orwin P."/>
            <person name="Han J.-I.G."/>
            <person name="Woyke T."/>
        </authorList>
    </citation>
    <scope>NUCLEOTIDE SEQUENCE [LARGE SCALE GENOMIC DNA]</scope>
    <source>
        <strain evidence="6">EPS</strain>
    </source>
</reference>
<comment type="cofactor">
    <cofactor evidence="1">
        <name>FAD</name>
        <dbReference type="ChEBI" id="CHEBI:57692"/>
    </cofactor>
</comment>
<evidence type="ECO:0000313" key="6">
    <source>
        <dbReference type="Proteomes" id="UP000008917"/>
    </source>
</evidence>
<sequence length="435" mass="47806">MTQPLRVAVIGAGISGLAAAHALRDSARITLFEASDYFGGHAHTATIDLPRSPTDSTLVSHGVDTGFLVYNDRTYPNLIRLFAELGVETALSEMSFSVQATRENGGHLEWSGNNLATVFAQRRNLADPRFLGMLADLLRFNRLTTRIAQAGTEGELAQPLGDFLDAHRFGAAFRDWYFLPMMGCIWSCSTAQMLAFPVATMIRFCHNHGLIQIANRPQWRTVRGGSRHYVEKIVAGLEDKRLRTPVRRVTRTDDGGVLVATDAGTERFDHAILATHSDQSLAMLGDASPAEAAVLGAIRYQPNHAVLHTDASVLPQRRSAWAAWNYERAAASERESGRVCLHYLLNKLQPLPWEQPVIVSLNPVREIQRSQVMAEYDYDHPVLDLAAIRAQAEVPALQGQRNTWFAGAWMGYGFHEDGLKAGLAAAAGLRARSAA</sequence>
<dbReference type="OrthoDB" id="20837at2"/>
<dbReference type="Gene3D" id="1.10.405.20">
    <property type="match status" value="1"/>
</dbReference>
<feature type="domain" description="Amine oxidase" evidence="4">
    <location>
        <begin position="14"/>
        <end position="281"/>
    </location>
</feature>
<dbReference type="InterPro" id="IPR002937">
    <property type="entry name" value="Amino_oxidase"/>
</dbReference>
<gene>
    <name evidence="5" type="ordered locus">Varpa_5882</name>
</gene>
<dbReference type="FunFam" id="1.10.405.20:FF:000001">
    <property type="entry name" value="Amine oxidase"/>
    <property type="match status" value="1"/>
</dbReference>
<reference evidence="5 6" key="2">
    <citation type="journal article" date="2013" name="Genome Announc.">
        <title>Genome of the Root-Associated Plant Growth-Promoting Bacterium Variovorax paradoxus Strain EPS.</title>
        <authorList>
            <person name="Han J.I."/>
            <person name="Spain J.C."/>
            <person name="Leadbetter J.R."/>
            <person name="Ovchinnikova G."/>
            <person name="Goodwin L.A."/>
            <person name="Han C.S."/>
            <person name="Woyke T."/>
            <person name="Davenport K.W."/>
            <person name="Orwin P.M."/>
        </authorList>
    </citation>
    <scope>NUCLEOTIDE SEQUENCE [LARGE SCALE GENOMIC DNA]</scope>
    <source>
        <strain evidence="5 6">EPS</strain>
    </source>
</reference>
<dbReference type="KEGG" id="vpe:Varpa_5882"/>
<dbReference type="InterPro" id="IPR036188">
    <property type="entry name" value="FAD/NAD-bd_sf"/>
</dbReference>
<evidence type="ECO:0000256" key="2">
    <source>
        <dbReference type="ARBA" id="ARBA00023002"/>
    </source>
</evidence>
<dbReference type="eggNOG" id="COG2907">
    <property type="taxonomic scope" value="Bacteria"/>
</dbReference>
<dbReference type="EMBL" id="CP002417">
    <property type="protein sequence ID" value="ADU40034.1"/>
    <property type="molecule type" value="Genomic_DNA"/>
</dbReference>
<evidence type="ECO:0000259" key="4">
    <source>
        <dbReference type="Pfam" id="PF01593"/>
    </source>
</evidence>